<accession>A0ABS7NZM7</accession>
<keyword evidence="2" id="KW-0472">Membrane</keyword>
<name>A0ABS7NZM7_9NOCA</name>
<dbReference type="Pfam" id="PF04977">
    <property type="entry name" value="DivIC"/>
    <property type="match status" value="1"/>
</dbReference>
<proteinExistence type="predicted"/>
<sequence length="195" mass="20957">MIAVTSDRNGNRPAARPEGRSSRRGDRPGRSTRRRGSGARGVAGLVDDVLTDGAALVGRRGRQGRAEGGGERTFLGLSTGKAVILAVVVCALALTLAYPLRTYVSQRSDAADVAAERVVLEERVRDLQIRKDQSDDPAYITAQARERLGFVMPGETPYQVQLPGARARSDIANDPPPPPPGPWYSELWSTATVPR</sequence>
<keyword evidence="2" id="KW-1133">Transmembrane helix</keyword>
<comment type="caution">
    <text evidence="3">The sequence shown here is derived from an EMBL/GenBank/DDBJ whole genome shotgun (WGS) entry which is preliminary data.</text>
</comment>
<evidence type="ECO:0000256" key="1">
    <source>
        <dbReference type="SAM" id="MobiDB-lite"/>
    </source>
</evidence>
<feature type="region of interest" description="Disordered" evidence="1">
    <location>
        <begin position="164"/>
        <end position="195"/>
    </location>
</feature>
<keyword evidence="2" id="KW-0812">Transmembrane</keyword>
<dbReference type="Proteomes" id="UP001520140">
    <property type="component" value="Unassembled WGS sequence"/>
</dbReference>
<dbReference type="InterPro" id="IPR007060">
    <property type="entry name" value="FtsL/DivIC"/>
</dbReference>
<evidence type="ECO:0000313" key="4">
    <source>
        <dbReference type="Proteomes" id="UP001520140"/>
    </source>
</evidence>
<reference evidence="3 4" key="1">
    <citation type="submission" date="2020-06" db="EMBL/GenBank/DDBJ databases">
        <title>Taxonomy, biology and ecology of Rhodococcus bacteria occurring in California pistachio and other woody hosts as revealed by genome sequence analyses.</title>
        <authorList>
            <person name="Gai Y."/>
            <person name="Riely B."/>
        </authorList>
    </citation>
    <scope>NUCLEOTIDE SEQUENCE [LARGE SCALE GENOMIC DNA]</scope>
    <source>
        <strain evidence="3 4">BP-284</strain>
    </source>
</reference>
<evidence type="ECO:0000313" key="3">
    <source>
        <dbReference type="EMBL" id="MBY6322840.1"/>
    </source>
</evidence>
<organism evidence="3 4">
    <name type="scientific">Rhodococcoides kroppenstedtii</name>
    <dbReference type="NCBI Taxonomy" id="293050"/>
    <lineage>
        <taxon>Bacteria</taxon>
        <taxon>Bacillati</taxon>
        <taxon>Actinomycetota</taxon>
        <taxon>Actinomycetes</taxon>
        <taxon>Mycobacteriales</taxon>
        <taxon>Nocardiaceae</taxon>
        <taxon>Rhodococcoides</taxon>
    </lineage>
</organism>
<keyword evidence="4" id="KW-1185">Reference proteome</keyword>
<dbReference type="EMBL" id="JABUKG010000027">
    <property type="protein sequence ID" value="MBY6322840.1"/>
    <property type="molecule type" value="Genomic_DNA"/>
</dbReference>
<protein>
    <submittedName>
        <fullName evidence="3">Septum formation initiator family protein</fullName>
    </submittedName>
</protein>
<feature type="region of interest" description="Disordered" evidence="1">
    <location>
        <begin position="1"/>
        <end position="40"/>
    </location>
</feature>
<feature type="compositionally biased region" description="Basic and acidic residues" evidence="1">
    <location>
        <begin position="15"/>
        <end position="29"/>
    </location>
</feature>
<gene>
    <name evidence="3" type="ORF">HQ605_18655</name>
</gene>
<feature type="transmembrane region" description="Helical" evidence="2">
    <location>
        <begin position="82"/>
        <end position="100"/>
    </location>
</feature>
<evidence type="ECO:0000256" key="2">
    <source>
        <dbReference type="SAM" id="Phobius"/>
    </source>
</evidence>